<dbReference type="EMBL" id="CP017558">
    <property type="protein sequence ID" value="AOW06949.1"/>
    <property type="molecule type" value="Genomic_DNA"/>
</dbReference>
<dbReference type="AlphaFoldDB" id="A0A1D8NMW0"/>
<gene>
    <name evidence="2" type="ORF">YALI1_F14150g</name>
</gene>
<keyword evidence="1" id="KW-0472">Membrane</keyword>
<feature type="transmembrane region" description="Helical" evidence="1">
    <location>
        <begin position="92"/>
        <end position="112"/>
    </location>
</feature>
<protein>
    <submittedName>
        <fullName evidence="2">Uncharacterized protein</fullName>
    </submittedName>
</protein>
<keyword evidence="1" id="KW-0812">Transmembrane</keyword>
<proteinExistence type="predicted"/>
<dbReference type="GeneID" id="94583906"/>
<evidence type="ECO:0000313" key="2">
    <source>
        <dbReference type="EMBL" id="AOW06949.1"/>
    </source>
</evidence>
<keyword evidence="1" id="KW-1133">Transmembrane helix</keyword>
<organism evidence="2 3">
    <name type="scientific">Yarrowia lipolytica</name>
    <name type="common">Candida lipolytica</name>
    <dbReference type="NCBI Taxonomy" id="4952"/>
    <lineage>
        <taxon>Eukaryota</taxon>
        <taxon>Fungi</taxon>
        <taxon>Dikarya</taxon>
        <taxon>Ascomycota</taxon>
        <taxon>Saccharomycotina</taxon>
        <taxon>Dipodascomycetes</taxon>
        <taxon>Dipodascales</taxon>
        <taxon>Dipodascales incertae sedis</taxon>
        <taxon>Yarrowia</taxon>
    </lineage>
</organism>
<name>A0A1D8NMW0_YARLL</name>
<evidence type="ECO:0000256" key="1">
    <source>
        <dbReference type="SAM" id="Phobius"/>
    </source>
</evidence>
<dbReference type="RefSeq" id="XP_068139420.1">
    <property type="nucleotide sequence ID" value="XM_068283319.1"/>
</dbReference>
<accession>A0A1D8NMW0</accession>
<feature type="transmembrane region" description="Helical" evidence="1">
    <location>
        <begin position="16"/>
        <end position="36"/>
    </location>
</feature>
<dbReference type="Proteomes" id="UP000182444">
    <property type="component" value="Chromosome 1F"/>
</dbReference>
<dbReference type="VEuPathDB" id="FungiDB:YALI1_F14150g"/>
<reference evidence="2 3" key="1">
    <citation type="journal article" date="2016" name="PLoS ONE">
        <title>Sequence Assembly of Yarrowia lipolytica Strain W29/CLIB89 Shows Transposable Element Diversity.</title>
        <authorList>
            <person name="Magnan C."/>
            <person name="Yu J."/>
            <person name="Chang I."/>
            <person name="Jahn E."/>
            <person name="Kanomata Y."/>
            <person name="Wu J."/>
            <person name="Zeller M."/>
            <person name="Oakes M."/>
            <person name="Baldi P."/>
            <person name="Sandmeyer S."/>
        </authorList>
    </citation>
    <scope>NUCLEOTIDE SEQUENCE [LARGE SCALE GENOMIC DNA]</scope>
    <source>
        <strain evidence="3">CLIB89(W29)</strain>
    </source>
</reference>
<evidence type="ECO:0000313" key="3">
    <source>
        <dbReference type="Proteomes" id="UP000182444"/>
    </source>
</evidence>
<sequence length="179" mass="20557">MTCFIFYSVYSGSSFAIFYFCSFFVFFQLFFSFSFFRLPFADCKNEIQLYIQYIHGCSRNKKKKSIAKIRKLARIRNPEKSEKIRNKAIRAAIFRSAGFHVVSSVLAVSLIISTSSYTPPSHLQGYIPVTAADREQRTFHMSCITVTGHPEKMTGDRRTKIAAIDGNEQRQAQRDNAFV</sequence>